<protein>
    <submittedName>
        <fullName evidence="1">Uncharacterized protein</fullName>
    </submittedName>
</protein>
<dbReference type="EMBL" id="CAVMJV010000076">
    <property type="protein sequence ID" value="CAK5089101.1"/>
    <property type="molecule type" value="Genomic_DNA"/>
</dbReference>
<name>A0ACB1AFI2_MELEN</name>
<keyword evidence="2" id="KW-1185">Reference proteome</keyword>
<sequence>MLQCPALIDGLNSKGEHILLFLAPTVGRQLIEQEGYTKRCKRPGPTTTTTAYGVPIPEHDIKPPKFARKALDLAIGNGPRFGNRNAWGGSNNNNVFGSGTSATQR</sequence>
<evidence type="ECO:0000313" key="2">
    <source>
        <dbReference type="Proteomes" id="UP001497535"/>
    </source>
</evidence>
<organism evidence="1 2">
    <name type="scientific">Meloidogyne enterolobii</name>
    <name type="common">Root-knot nematode worm</name>
    <name type="synonym">Meloidogyne mayaguensis</name>
    <dbReference type="NCBI Taxonomy" id="390850"/>
    <lineage>
        <taxon>Eukaryota</taxon>
        <taxon>Metazoa</taxon>
        <taxon>Ecdysozoa</taxon>
        <taxon>Nematoda</taxon>
        <taxon>Chromadorea</taxon>
        <taxon>Rhabditida</taxon>
        <taxon>Tylenchina</taxon>
        <taxon>Tylenchomorpha</taxon>
        <taxon>Tylenchoidea</taxon>
        <taxon>Meloidogynidae</taxon>
        <taxon>Meloidogyninae</taxon>
        <taxon>Meloidogyne</taxon>
    </lineage>
</organism>
<gene>
    <name evidence="1" type="ORF">MENTE1834_LOCUS36798</name>
</gene>
<accession>A0ACB1AFI2</accession>
<proteinExistence type="predicted"/>
<dbReference type="Proteomes" id="UP001497535">
    <property type="component" value="Unassembled WGS sequence"/>
</dbReference>
<evidence type="ECO:0000313" key="1">
    <source>
        <dbReference type="EMBL" id="CAK5089101.1"/>
    </source>
</evidence>
<comment type="caution">
    <text evidence="1">The sequence shown here is derived from an EMBL/GenBank/DDBJ whole genome shotgun (WGS) entry which is preliminary data.</text>
</comment>
<reference evidence="1" key="1">
    <citation type="submission" date="2023-11" db="EMBL/GenBank/DDBJ databases">
        <authorList>
            <person name="Poullet M."/>
        </authorList>
    </citation>
    <scope>NUCLEOTIDE SEQUENCE</scope>
    <source>
        <strain evidence="1">E1834</strain>
    </source>
</reference>